<accession>A0AC35FU74</accession>
<protein>
    <submittedName>
        <fullName evidence="2">Anaphase-promoting complex subunit 4-like WD40 domain-containing protein</fullName>
    </submittedName>
</protein>
<name>A0AC35FU74_9BILA</name>
<reference evidence="2" key="1">
    <citation type="submission" date="2022-11" db="UniProtKB">
        <authorList>
            <consortium name="WormBaseParasite"/>
        </authorList>
    </citation>
    <scope>IDENTIFICATION</scope>
</reference>
<evidence type="ECO:0000313" key="1">
    <source>
        <dbReference type="Proteomes" id="UP000887580"/>
    </source>
</evidence>
<proteinExistence type="predicted"/>
<sequence>MATKIDCFYLKDNPESVTVHNCQTVHGNQYSNLNLNQNLKCLDLSPIQSSSKSYNNKNCGSSVSDNIEGRENPLHLNKPLKSSDFSNLINDNTENEEFKKLWKTNKFEKLWKTNFYSNTINSSTISLHIAAYENSVETNSFNGSNNEDLQKEKSGSVKNDTTGIFVIQNSFEFPRQEKEGAKVPEVSNYKASQRLLNPNKASKMSDGSEEENASVDSLATVFQHLGTNDIPTEAPVLTIQLHHIYDDFYHNPLDWSSQNIVSCIDDADVYIVSPSADPQIRKVSENGIAVSTKFSPDGRLLAVGTYSGVLEVYDVETNQLVWDNKVHDCRIGCLAWKGNDLIFTGSRDRTINANALDSKAYVQIGSHSQEVCGMRVSQSNDKLVTGGNDNMIKIWNISNLSKAPSDGDYGDEGLPLHKSAIKALDFSPTVNGVIATGGGCNDGRIFVWNVANREIFKEIEIDKQITNLHWLPSGKEIVSTYGFGWNRNHKFNIEHNCIDIWSFETLKVVQRFEGHRGRVLFSAMAPNKSGFVTAASDNVLKFWKPNQ</sequence>
<evidence type="ECO:0000313" key="2">
    <source>
        <dbReference type="WBParaSite" id="PS1159_v2.g20838.t1"/>
    </source>
</evidence>
<organism evidence="1 2">
    <name type="scientific">Panagrolaimus sp. PS1159</name>
    <dbReference type="NCBI Taxonomy" id="55785"/>
    <lineage>
        <taxon>Eukaryota</taxon>
        <taxon>Metazoa</taxon>
        <taxon>Ecdysozoa</taxon>
        <taxon>Nematoda</taxon>
        <taxon>Chromadorea</taxon>
        <taxon>Rhabditida</taxon>
        <taxon>Tylenchina</taxon>
        <taxon>Panagrolaimomorpha</taxon>
        <taxon>Panagrolaimoidea</taxon>
        <taxon>Panagrolaimidae</taxon>
        <taxon>Panagrolaimus</taxon>
    </lineage>
</organism>
<dbReference type="WBParaSite" id="PS1159_v2.g20838.t1">
    <property type="protein sequence ID" value="PS1159_v2.g20838.t1"/>
    <property type="gene ID" value="PS1159_v2.g20838"/>
</dbReference>
<dbReference type="Proteomes" id="UP000887580">
    <property type="component" value="Unplaced"/>
</dbReference>